<dbReference type="InterPro" id="IPR036866">
    <property type="entry name" value="RibonucZ/Hydroxyglut_hydro"/>
</dbReference>
<dbReference type="OrthoDB" id="10249535at2759"/>
<reference evidence="2 3" key="1">
    <citation type="journal article" date="2013" name="Genome Biol.">
        <title>Genome of Acanthamoeba castellanii highlights extensive lateral gene transfer and early evolution of tyrosine kinase signaling.</title>
        <authorList>
            <person name="Clarke M."/>
            <person name="Lohan A.J."/>
            <person name="Liu B."/>
            <person name="Lagkouvardos I."/>
            <person name="Roy S."/>
            <person name="Zafar N."/>
            <person name="Bertelli C."/>
            <person name="Schilde C."/>
            <person name="Kianianmomeni A."/>
            <person name="Burglin T.R."/>
            <person name="Frech C."/>
            <person name="Turcotte B."/>
            <person name="Kopec K.O."/>
            <person name="Synnott J.M."/>
            <person name="Choo C."/>
            <person name="Paponov I."/>
            <person name="Finkler A."/>
            <person name="Soon Heng Tan C."/>
            <person name="Hutchins A.P."/>
            <person name="Weinmeier T."/>
            <person name="Rattei T."/>
            <person name="Chu J.S."/>
            <person name="Gimenez G."/>
            <person name="Irimia M."/>
            <person name="Rigden D.J."/>
            <person name="Fitzpatrick D.A."/>
            <person name="Lorenzo-Morales J."/>
            <person name="Bateman A."/>
            <person name="Chiu C.H."/>
            <person name="Tang P."/>
            <person name="Hegemann P."/>
            <person name="Fromm H."/>
            <person name="Raoult D."/>
            <person name="Greub G."/>
            <person name="Miranda-Saavedra D."/>
            <person name="Chen N."/>
            <person name="Nash P."/>
            <person name="Ginger M.L."/>
            <person name="Horn M."/>
            <person name="Schaap P."/>
            <person name="Caler L."/>
            <person name="Loftus B."/>
        </authorList>
    </citation>
    <scope>NUCLEOTIDE SEQUENCE [LARGE SCALE GENOMIC DNA]</scope>
    <source>
        <strain evidence="2 3">Neff</strain>
    </source>
</reference>
<accession>L8GVC6</accession>
<evidence type="ECO:0000313" key="2">
    <source>
        <dbReference type="EMBL" id="ELR16902.1"/>
    </source>
</evidence>
<dbReference type="STRING" id="1257118.L8GVC6"/>
<dbReference type="GO" id="GO:0004534">
    <property type="term" value="F:5'-3' RNA exonuclease activity"/>
    <property type="evidence" value="ECO:0007669"/>
    <property type="project" value="TreeGrafter"/>
</dbReference>
<dbReference type="SUPFAM" id="SSF56281">
    <property type="entry name" value="Metallo-hydrolase/oxidoreductase"/>
    <property type="match status" value="1"/>
</dbReference>
<dbReference type="InterPro" id="IPR001279">
    <property type="entry name" value="Metallo-B-lactamas"/>
</dbReference>
<dbReference type="RefSeq" id="XP_004338915.1">
    <property type="nucleotide sequence ID" value="XM_004338867.1"/>
</dbReference>
<dbReference type="Proteomes" id="UP000011083">
    <property type="component" value="Unassembled WGS sequence"/>
</dbReference>
<feature type="domain" description="Metallo-beta-lactamase" evidence="1">
    <location>
        <begin position="35"/>
        <end position="120"/>
    </location>
</feature>
<name>L8GVC6_ACACF</name>
<dbReference type="GeneID" id="14917638"/>
<dbReference type="InterPro" id="IPR050698">
    <property type="entry name" value="MBL"/>
</dbReference>
<dbReference type="KEGG" id="acan:ACA1_043130"/>
<evidence type="ECO:0000313" key="3">
    <source>
        <dbReference type="Proteomes" id="UP000011083"/>
    </source>
</evidence>
<dbReference type="AlphaFoldDB" id="L8GVC6"/>
<protein>
    <submittedName>
        <fullName evidence="2">Putative cleavage and polyadenylation specificity factor, putative</fullName>
    </submittedName>
</protein>
<dbReference type="GO" id="GO:0006398">
    <property type="term" value="P:mRNA 3'-end processing by stem-loop binding and cleavage"/>
    <property type="evidence" value="ECO:0007669"/>
    <property type="project" value="TreeGrafter"/>
</dbReference>
<dbReference type="GO" id="GO:0003723">
    <property type="term" value="F:RNA binding"/>
    <property type="evidence" value="ECO:0007669"/>
    <property type="project" value="TreeGrafter"/>
</dbReference>
<dbReference type="PANTHER" id="PTHR11203:SF11">
    <property type="entry name" value="CLEAVAGE AND POLYADENYLATION SPECIFICITY FACTOR SUBUNIT 3"/>
    <property type="match status" value="1"/>
</dbReference>
<dbReference type="Gene3D" id="3.60.15.10">
    <property type="entry name" value="Ribonuclease Z/Hydroxyacylglutathione hydrolase-like"/>
    <property type="match status" value="1"/>
</dbReference>
<dbReference type="GO" id="GO:0005847">
    <property type="term" value="C:mRNA cleavage and polyadenylation specificity factor complex"/>
    <property type="evidence" value="ECO:0007669"/>
    <property type="project" value="TreeGrafter"/>
</dbReference>
<organism evidence="2 3">
    <name type="scientific">Acanthamoeba castellanii (strain ATCC 30010 / Neff)</name>
    <dbReference type="NCBI Taxonomy" id="1257118"/>
    <lineage>
        <taxon>Eukaryota</taxon>
        <taxon>Amoebozoa</taxon>
        <taxon>Discosea</taxon>
        <taxon>Longamoebia</taxon>
        <taxon>Centramoebida</taxon>
        <taxon>Acanthamoebidae</taxon>
        <taxon>Acanthamoeba</taxon>
    </lineage>
</organism>
<dbReference type="GO" id="GO:0004521">
    <property type="term" value="F:RNA endonuclease activity"/>
    <property type="evidence" value="ECO:0007669"/>
    <property type="project" value="TreeGrafter"/>
</dbReference>
<dbReference type="EMBL" id="KB007981">
    <property type="protein sequence ID" value="ELR16902.1"/>
    <property type="molecule type" value="Genomic_DNA"/>
</dbReference>
<keyword evidence="3" id="KW-1185">Reference proteome</keyword>
<dbReference type="PANTHER" id="PTHR11203">
    <property type="entry name" value="CLEAVAGE AND POLYADENYLATION SPECIFICITY FACTOR FAMILY MEMBER"/>
    <property type="match status" value="1"/>
</dbReference>
<dbReference type="Pfam" id="PF00753">
    <property type="entry name" value="Lactamase_B"/>
    <property type="match status" value="1"/>
</dbReference>
<sequence length="134" mass="14882">MANGSAGLGKRKAEVTLEEEGDILEIMPIGAGSEVGRSCILLKFKGKHIMLDCGIHPAYTGLAALPYFDMIDDPATIDLLLVSHFHLDHCASLPYFMEKSTFKGRVYMTHPTKAIYKMLLTDFVKVRHVITLRS</sequence>
<dbReference type="VEuPathDB" id="AmoebaDB:ACA1_043130"/>
<evidence type="ECO:0000259" key="1">
    <source>
        <dbReference type="Pfam" id="PF00753"/>
    </source>
</evidence>
<gene>
    <name evidence="2" type="ORF">ACA1_043130</name>
</gene>
<proteinExistence type="predicted"/>